<feature type="binding site" evidence="11">
    <location>
        <position position="289"/>
    </location>
    <ligand>
        <name>[4Fe-4S] cluster</name>
        <dbReference type="ChEBI" id="CHEBI:49883"/>
    </ligand>
</feature>
<evidence type="ECO:0000256" key="8">
    <source>
        <dbReference type="ARBA" id="ARBA00023014"/>
    </source>
</evidence>
<accession>A0A9N9AHF3</accession>
<name>A0A9N9AHF3_9GLOM</name>
<dbReference type="Proteomes" id="UP000789572">
    <property type="component" value="Unassembled WGS sequence"/>
</dbReference>
<dbReference type="Gene3D" id="1.20.930.80">
    <property type="match status" value="1"/>
</dbReference>
<dbReference type="GO" id="GO:0003677">
    <property type="term" value="F:DNA binding"/>
    <property type="evidence" value="ECO:0007669"/>
    <property type="project" value="UniProtKB-UniRule"/>
</dbReference>
<dbReference type="FunFam" id="1.20.930.80:FF:000001">
    <property type="entry name" value="DNA primase large subunit"/>
    <property type="match status" value="1"/>
</dbReference>
<evidence type="ECO:0000256" key="5">
    <source>
        <dbReference type="ARBA" id="ARBA00022705"/>
    </source>
</evidence>
<evidence type="ECO:0000256" key="6">
    <source>
        <dbReference type="ARBA" id="ARBA00022723"/>
    </source>
</evidence>
<dbReference type="Pfam" id="PF26466">
    <property type="entry name" value="DNA_primase_lrg_N"/>
    <property type="match status" value="1"/>
</dbReference>
<evidence type="ECO:0000313" key="14">
    <source>
        <dbReference type="Proteomes" id="UP000789572"/>
    </source>
</evidence>
<evidence type="ECO:0000259" key="12">
    <source>
        <dbReference type="Pfam" id="PF04104"/>
    </source>
</evidence>
<dbReference type="GO" id="GO:0005658">
    <property type="term" value="C:alpha DNA polymerase:primase complex"/>
    <property type="evidence" value="ECO:0007669"/>
    <property type="project" value="UniProtKB-ARBA"/>
</dbReference>
<proteinExistence type="inferred from homology"/>
<evidence type="ECO:0000313" key="13">
    <source>
        <dbReference type="EMBL" id="CAG8529615.1"/>
    </source>
</evidence>
<dbReference type="EMBL" id="CAJVPJ010000483">
    <property type="protein sequence ID" value="CAG8529615.1"/>
    <property type="molecule type" value="Genomic_DNA"/>
</dbReference>
<dbReference type="GO" id="GO:0046872">
    <property type="term" value="F:metal ion binding"/>
    <property type="evidence" value="ECO:0007669"/>
    <property type="project" value="UniProtKB-UniRule"/>
</dbReference>
<dbReference type="InterPro" id="IPR007238">
    <property type="entry name" value="DNA_primase_lsu_euk/arc"/>
</dbReference>
<comment type="cofactor">
    <cofactor evidence="10">
        <name>[4Fe-4S] cluster</name>
        <dbReference type="ChEBI" id="CHEBI:49883"/>
    </cofactor>
    <text evidence="10">Binds 1 [4Fe-4S] cluster.</text>
</comment>
<keyword evidence="7 10" id="KW-0408">Iron</keyword>
<evidence type="ECO:0000256" key="2">
    <source>
        <dbReference type="ARBA" id="ARBA00019038"/>
    </source>
</evidence>
<evidence type="ECO:0000256" key="4">
    <source>
        <dbReference type="ARBA" id="ARBA00022515"/>
    </source>
</evidence>
<dbReference type="GO" id="GO:0006270">
    <property type="term" value="P:DNA replication initiation"/>
    <property type="evidence" value="ECO:0007669"/>
    <property type="project" value="UniProtKB-ARBA"/>
</dbReference>
<gene>
    <name evidence="13" type="ORF">POCULU_LOCUS3994</name>
</gene>
<comment type="caution">
    <text evidence="13">The sequence shown here is derived from an EMBL/GenBank/DDBJ whole genome shotgun (WGS) entry which is preliminary data.</text>
</comment>
<dbReference type="GO" id="GO:0051539">
    <property type="term" value="F:4 iron, 4 sulfur cluster binding"/>
    <property type="evidence" value="ECO:0007669"/>
    <property type="project" value="UniProtKB-UniRule"/>
</dbReference>
<feature type="binding site" evidence="11">
    <location>
        <position position="389"/>
    </location>
    <ligand>
        <name>[4Fe-4S] cluster</name>
        <dbReference type="ChEBI" id="CHEBI:49883"/>
    </ligand>
</feature>
<organism evidence="13 14">
    <name type="scientific">Paraglomus occultum</name>
    <dbReference type="NCBI Taxonomy" id="144539"/>
    <lineage>
        <taxon>Eukaryota</taxon>
        <taxon>Fungi</taxon>
        <taxon>Fungi incertae sedis</taxon>
        <taxon>Mucoromycota</taxon>
        <taxon>Glomeromycotina</taxon>
        <taxon>Glomeromycetes</taxon>
        <taxon>Paraglomerales</taxon>
        <taxon>Paraglomeraceae</taxon>
        <taxon>Paraglomus</taxon>
    </lineage>
</organism>
<dbReference type="Pfam" id="PF04104">
    <property type="entry name" value="DNA_primase_lrg"/>
    <property type="match status" value="1"/>
</dbReference>
<dbReference type="PIRSF" id="PIRSF009449">
    <property type="entry name" value="DNA_primase_large_subunit"/>
    <property type="match status" value="1"/>
</dbReference>
<keyword evidence="5 10" id="KW-0235">DNA replication</keyword>
<protein>
    <recommendedName>
        <fullName evidence="2 10">DNA primase large subunit</fullName>
    </recommendedName>
</protein>
<evidence type="ECO:0000256" key="7">
    <source>
        <dbReference type="ARBA" id="ARBA00023004"/>
    </source>
</evidence>
<evidence type="ECO:0000256" key="10">
    <source>
        <dbReference type="PIRNR" id="PIRNR009449"/>
    </source>
</evidence>
<feature type="binding site" evidence="11">
    <location>
        <position position="447"/>
    </location>
    <ligand>
        <name>[4Fe-4S] cluster</name>
        <dbReference type="ChEBI" id="CHEBI:49883"/>
    </ligand>
</feature>
<reference evidence="13" key="1">
    <citation type="submission" date="2021-06" db="EMBL/GenBank/DDBJ databases">
        <authorList>
            <person name="Kallberg Y."/>
            <person name="Tangrot J."/>
            <person name="Rosling A."/>
        </authorList>
    </citation>
    <scope>NUCLEOTIDE SEQUENCE</scope>
    <source>
        <strain evidence="13">IA702</strain>
    </source>
</reference>
<dbReference type="PANTHER" id="PTHR10537:SF3">
    <property type="entry name" value="DNA PRIMASE LARGE SUBUNIT"/>
    <property type="match status" value="1"/>
</dbReference>
<evidence type="ECO:0000256" key="11">
    <source>
        <dbReference type="PIRSR" id="PIRSR009449-1"/>
    </source>
</evidence>
<keyword evidence="9 10" id="KW-0238">DNA-binding</keyword>
<dbReference type="InterPro" id="IPR058560">
    <property type="entry name" value="DNA_primase_C"/>
</dbReference>
<keyword evidence="4 10" id="KW-0639">Primosome</keyword>
<dbReference type="InterPro" id="IPR016558">
    <property type="entry name" value="DNA_primase_lsu_euk"/>
</dbReference>
<evidence type="ECO:0000256" key="9">
    <source>
        <dbReference type="ARBA" id="ARBA00023125"/>
    </source>
</evidence>
<evidence type="ECO:0000256" key="3">
    <source>
        <dbReference type="ARBA" id="ARBA00022485"/>
    </source>
</evidence>
<dbReference type="AlphaFoldDB" id="A0A9N9AHF3"/>
<dbReference type="GO" id="GO:0006269">
    <property type="term" value="P:DNA replication, synthesis of primer"/>
    <property type="evidence" value="ECO:0007669"/>
    <property type="project" value="UniProtKB-KW"/>
</dbReference>
<comment type="similarity">
    <text evidence="1 10">Belongs to the eukaryotic-type primase large subunit family.</text>
</comment>
<feature type="binding site" evidence="11">
    <location>
        <position position="406"/>
    </location>
    <ligand>
        <name>[4Fe-4S] cluster</name>
        <dbReference type="ChEBI" id="CHEBI:49883"/>
    </ligand>
</feature>
<evidence type="ECO:0000256" key="1">
    <source>
        <dbReference type="ARBA" id="ARBA00010564"/>
    </source>
</evidence>
<comment type="function">
    <text evidence="10">DNA primase is the polymerase that synthesizes small RNA primers for the Okazaki fragments made during discontinuous DNA replication.</text>
</comment>
<keyword evidence="3 10" id="KW-0004">4Fe-4S</keyword>
<feature type="domain" description="DNA primase large subunit C-terminal" evidence="12">
    <location>
        <begin position="284"/>
        <end position="472"/>
    </location>
</feature>
<keyword evidence="14" id="KW-1185">Reference proteome</keyword>
<dbReference type="OrthoDB" id="421393at2759"/>
<keyword evidence="8 10" id="KW-0411">Iron-sulfur</keyword>
<dbReference type="PANTHER" id="PTHR10537">
    <property type="entry name" value="DNA PRIMASE LARGE SUBUNIT"/>
    <property type="match status" value="1"/>
</dbReference>
<dbReference type="CDD" id="cd07322">
    <property type="entry name" value="PriL_PriS_Eukaryotic"/>
    <property type="match status" value="1"/>
</dbReference>
<sequence length="485" mass="57494">MLRQQTSTLIREYGTGEVKRNNKRYPHYLNFYDIPPMDNISIEEFEKFALDRLQVLKALEAATLRNKPENEVKEHLQELSKQYLPMHSNDSERVYPLDEERRKDHVSHFILRLAYCRSEELRSWFLKYEYILFKLRYLTVSTKERQEFLNHQNLTWKILSRSDKDMMKADLQAASPHVVVDTETFFEVEFEKVLDMVARRSVHLRGGTAYVPISDQVTLVMDEFKNRLAKALEITAKEFPKLDEDDRIMPILNNINRYYLGNSFANSTKVTGNITAFDVDRLVEHFPLCMRHLHRKLRDDKHLKHYGRMQYNLFLKGIGLPLEEALIFWRKSFSKFSDEQFQKNYAYNVRHNYGMEGKRVNYTPYKYVYPESKPAVKIHFAHFETNGSCSKIINNNQPGPEEHHGCPFRHFSEESLRVTLASVGVRNDAYIREIINLVRNKHYQVACTRYYEITRGGERGMMDTIEHPNHFFEQSYKLSIKQGDS</sequence>
<keyword evidence="6 10" id="KW-0479">Metal-binding</keyword>